<keyword evidence="1" id="KW-0805">Transcription regulation</keyword>
<dbReference type="InterPro" id="IPR036388">
    <property type="entry name" value="WH-like_DNA-bd_sf"/>
</dbReference>
<dbReference type="SUPFAM" id="SSF46894">
    <property type="entry name" value="C-terminal effector domain of the bipartite response regulators"/>
    <property type="match status" value="1"/>
</dbReference>
<dbReference type="InterPro" id="IPR027417">
    <property type="entry name" value="P-loop_NTPase"/>
</dbReference>
<dbReference type="EMBL" id="AP022563">
    <property type="protein sequence ID" value="BBX15872.1"/>
    <property type="molecule type" value="Genomic_DNA"/>
</dbReference>
<dbReference type="InterPro" id="IPR000792">
    <property type="entry name" value="Tscrpt_reg_LuxR_C"/>
</dbReference>
<evidence type="ECO:0000313" key="4">
    <source>
        <dbReference type="EMBL" id="BBX15872.1"/>
    </source>
</evidence>
<dbReference type="Proteomes" id="UP000467006">
    <property type="component" value="Chromosome"/>
</dbReference>
<dbReference type="PROSITE" id="PS50043">
    <property type="entry name" value="HTH_LUXR_2"/>
    <property type="match status" value="1"/>
</dbReference>
<dbReference type="Gene3D" id="1.10.10.10">
    <property type="entry name" value="Winged helix-like DNA-binding domain superfamily/Winged helix DNA-binding domain"/>
    <property type="match status" value="1"/>
</dbReference>
<dbReference type="Pfam" id="PF00196">
    <property type="entry name" value="GerE"/>
    <property type="match status" value="1"/>
</dbReference>
<dbReference type="PROSITE" id="PS00622">
    <property type="entry name" value="HTH_LUXR_1"/>
    <property type="match status" value="1"/>
</dbReference>
<sequence>MRLSWPLTGRSEELRRIHAALTSPAVTGVVVSGAEGVGKSRLADEVRSTLATRGFVDRFVAATSSARAVPLGAFAEWVPSGATATVDLVRGVVASLTSAPPGSRVLVVVDDAHLLDDLSIFVVHQLVQRRAADVLLTVLDSEPIPVGLQEVCKLGGFDRLRIQPLGLGDTAELVSAALNGAVAAETTRRLWELTRGNPLYLRTIVEQEIDDGRIEQLHGHWRWIGEPGLPAGLIELIEGRLGALPEELTDVLDVLAVYEPIPLPALNRLAGPAAVEDADTRGLVTVSHTATGLEVRVAHPVYGEVRRRRAPATKLRRLRGLVADGLATSADADAVPLVVRRAALLIDSDLPPDPHLLTRAAHGAVALADLALAARLARAAMHSGAGPEAHFVCSHALSWLGEGTAADEVLAALDTARLTDAQRARLAFLRASNALWALADPTRAKALIDAAADTVPPQQHNYIDAFNTVYWFAVDRPDAVPHWETTTFDELPAIVGAETAWAMTTVHADAGRTSAAVHAAAAGRRAVTRSSEAPHMAFNIEDSHVSALWRAGEIDAIDEVTDRVRRQAADLPGSGQALGAAIAGRAALARGDLGQACALLNDAADELCETHPLGWGFRYSLPRATGLAMRGDVDAAATVLATLTGLARPFRSLDDELSVARAWVAAGRGTVSTAVAILLAAAERARAVGRFAVEVMCLQTATQFGNDTCAPRLAELTSIVEGPRAALAADFAFALGNGDAAQLAALAMRFEQMGDLVAALDASAHAAVNYRKQDRRGSALACAARAEELARRCGGARTPALDLASAPVPLTDREREIVTLIGRGMSNRAIAEQLTLSVRTVESHIYRAMARCGAASRDELAALLRPGV</sequence>
<keyword evidence="2" id="KW-0238">DNA-binding</keyword>
<dbReference type="KEGG" id="mdu:MDUV_07320"/>
<dbReference type="PRINTS" id="PR00038">
    <property type="entry name" value="HTHLUXR"/>
</dbReference>
<dbReference type="GO" id="GO:0006355">
    <property type="term" value="P:regulation of DNA-templated transcription"/>
    <property type="evidence" value="ECO:0007669"/>
    <property type="project" value="InterPro"/>
</dbReference>
<dbReference type="RefSeq" id="WP_098003552.1">
    <property type="nucleotide sequence ID" value="NZ_AP022563.1"/>
</dbReference>
<name>A0A7I7JXN6_9MYCO</name>
<protein>
    <submittedName>
        <fullName evidence="4">Transcriptional regulator</fullName>
    </submittedName>
</protein>
<evidence type="ECO:0000313" key="5">
    <source>
        <dbReference type="Proteomes" id="UP000467006"/>
    </source>
</evidence>
<dbReference type="CDD" id="cd06170">
    <property type="entry name" value="LuxR_C_like"/>
    <property type="match status" value="1"/>
</dbReference>
<keyword evidence="3" id="KW-0804">Transcription</keyword>
<dbReference type="PANTHER" id="PTHR44688">
    <property type="entry name" value="DNA-BINDING TRANSCRIPTIONAL ACTIVATOR DEVR_DOSR"/>
    <property type="match status" value="1"/>
</dbReference>
<proteinExistence type="predicted"/>
<dbReference type="InterPro" id="IPR041664">
    <property type="entry name" value="AAA_16"/>
</dbReference>
<dbReference type="GO" id="GO:0003677">
    <property type="term" value="F:DNA binding"/>
    <property type="evidence" value="ECO:0007669"/>
    <property type="project" value="UniProtKB-KW"/>
</dbReference>
<dbReference type="PANTHER" id="PTHR44688:SF16">
    <property type="entry name" value="DNA-BINDING TRANSCRIPTIONAL ACTIVATOR DEVR_DOSR"/>
    <property type="match status" value="1"/>
</dbReference>
<dbReference type="Pfam" id="PF13191">
    <property type="entry name" value="AAA_16"/>
    <property type="match status" value="1"/>
</dbReference>
<evidence type="ECO:0000256" key="2">
    <source>
        <dbReference type="ARBA" id="ARBA00023125"/>
    </source>
</evidence>
<dbReference type="SMART" id="SM00421">
    <property type="entry name" value="HTH_LUXR"/>
    <property type="match status" value="1"/>
</dbReference>
<dbReference type="Gene3D" id="3.40.50.300">
    <property type="entry name" value="P-loop containing nucleotide triphosphate hydrolases"/>
    <property type="match status" value="1"/>
</dbReference>
<dbReference type="AlphaFoldDB" id="A0A7I7JXN6"/>
<evidence type="ECO:0000256" key="1">
    <source>
        <dbReference type="ARBA" id="ARBA00023015"/>
    </source>
</evidence>
<gene>
    <name evidence="4" type="ORF">MDUV_07320</name>
</gene>
<dbReference type="SUPFAM" id="SSF52540">
    <property type="entry name" value="P-loop containing nucleoside triphosphate hydrolases"/>
    <property type="match status" value="1"/>
</dbReference>
<organism evidence="4 5">
    <name type="scientific">Mycolicibacterium duvalii</name>
    <dbReference type="NCBI Taxonomy" id="39688"/>
    <lineage>
        <taxon>Bacteria</taxon>
        <taxon>Bacillati</taxon>
        <taxon>Actinomycetota</taxon>
        <taxon>Actinomycetes</taxon>
        <taxon>Mycobacteriales</taxon>
        <taxon>Mycobacteriaceae</taxon>
        <taxon>Mycolicibacterium</taxon>
    </lineage>
</organism>
<dbReference type="InterPro" id="IPR016032">
    <property type="entry name" value="Sig_transdc_resp-reg_C-effctor"/>
</dbReference>
<reference evidence="4 5" key="1">
    <citation type="journal article" date="2019" name="Emerg. Microbes Infect.">
        <title>Comprehensive subspecies identification of 175 nontuberculous mycobacteria species based on 7547 genomic profiles.</title>
        <authorList>
            <person name="Matsumoto Y."/>
            <person name="Kinjo T."/>
            <person name="Motooka D."/>
            <person name="Nabeya D."/>
            <person name="Jung N."/>
            <person name="Uechi K."/>
            <person name="Horii T."/>
            <person name="Iida T."/>
            <person name="Fujita J."/>
            <person name="Nakamura S."/>
        </authorList>
    </citation>
    <scope>NUCLEOTIDE SEQUENCE [LARGE SCALE GENOMIC DNA]</scope>
    <source>
        <strain evidence="4 5">JCM 6396</strain>
    </source>
</reference>
<evidence type="ECO:0000256" key="3">
    <source>
        <dbReference type="ARBA" id="ARBA00023163"/>
    </source>
</evidence>
<dbReference type="OrthoDB" id="3197423at2"/>
<accession>A0A7I7JXN6</accession>
<keyword evidence="5" id="KW-1185">Reference proteome</keyword>